<keyword evidence="9" id="KW-1185">Reference proteome</keyword>
<evidence type="ECO:0000256" key="1">
    <source>
        <dbReference type="ARBA" id="ARBA00004613"/>
    </source>
</evidence>
<keyword evidence="5" id="KW-1015">Disulfide bond</keyword>
<dbReference type="PROSITE" id="PS51362">
    <property type="entry name" value="TGF_BETA_2"/>
    <property type="match status" value="1"/>
</dbReference>
<protein>
    <recommendedName>
        <fullName evidence="7">TGF-beta family profile domain-containing protein</fullName>
    </recommendedName>
</protein>
<dbReference type="SUPFAM" id="SSF57501">
    <property type="entry name" value="Cystine-knot cytokines"/>
    <property type="match status" value="1"/>
</dbReference>
<dbReference type="Pfam" id="PF00019">
    <property type="entry name" value="TGF_beta"/>
    <property type="match status" value="1"/>
</dbReference>
<evidence type="ECO:0000256" key="2">
    <source>
        <dbReference type="ARBA" id="ARBA00006656"/>
    </source>
</evidence>
<dbReference type="STRING" id="7375.A0A0L0BQH6"/>
<dbReference type="GO" id="GO:0005615">
    <property type="term" value="C:extracellular space"/>
    <property type="evidence" value="ECO:0007669"/>
    <property type="project" value="TreeGrafter"/>
</dbReference>
<gene>
    <name evidence="8" type="ORF">FF38_07406</name>
</gene>
<dbReference type="SMART" id="SM00204">
    <property type="entry name" value="TGFB"/>
    <property type="match status" value="1"/>
</dbReference>
<dbReference type="InterPro" id="IPR001839">
    <property type="entry name" value="TGF-b_C"/>
</dbReference>
<comment type="subcellular location">
    <subcellularLocation>
        <location evidence="1">Secreted</location>
    </subcellularLocation>
</comment>
<evidence type="ECO:0000256" key="6">
    <source>
        <dbReference type="RuleBase" id="RU000354"/>
    </source>
</evidence>
<comment type="caution">
    <text evidence="8">The sequence shown here is derived from an EMBL/GenBank/DDBJ whole genome shotgun (WGS) entry which is preliminary data.</text>
</comment>
<dbReference type="PANTHER" id="PTHR11848:SF262">
    <property type="entry name" value="LD29161P"/>
    <property type="match status" value="1"/>
</dbReference>
<dbReference type="AlphaFoldDB" id="A0A0L0BQH6"/>
<feature type="domain" description="TGF-beta family profile" evidence="7">
    <location>
        <begin position="12"/>
        <end position="121"/>
    </location>
</feature>
<dbReference type="PANTHER" id="PTHR11848">
    <property type="entry name" value="TGF-BETA FAMILY"/>
    <property type="match status" value="1"/>
</dbReference>
<dbReference type="CDD" id="cd13751">
    <property type="entry name" value="TGF_beta_GDF8_like"/>
    <property type="match status" value="1"/>
</dbReference>
<keyword evidence="4 6" id="KW-0339">Growth factor</keyword>
<dbReference type="GO" id="GO:0008083">
    <property type="term" value="F:growth factor activity"/>
    <property type="evidence" value="ECO:0007669"/>
    <property type="project" value="UniProtKB-KW"/>
</dbReference>
<dbReference type="OMA" id="AGECMIS"/>
<dbReference type="InterPro" id="IPR015615">
    <property type="entry name" value="TGF-beta-rel"/>
</dbReference>
<dbReference type="InterPro" id="IPR017948">
    <property type="entry name" value="TGFb_CS"/>
</dbReference>
<evidence type="ECO:0000256" key="3">
    <source>
        <dbReference type="ARBA" id="ARBA00022525"/>
    </source>
</evidence>
<evidence type="ECO:0000313" key="8">
    <source>
        <dbReference type="EMBL" id="KNC22238.1"/>
    </source>
</evidence>
<accession>A0A0L0BQH6</accession>
<organism evidence="8 9">
    <name type="scientific">Lucilia cuprina</name>
    <name type="common">Green bottle fly</name>
    <name type="synonym">Australian sheep blowfly</name>
    <dbReference type="NCBI Taxonomy" id="7375"/>
    <lineage>
        <taxon>Eukaryota</taxon>
        <taxon>Metazoa</taxon>
        <taxon>Ecdysozoa</taxon>
        <taxon>Arthropoda</taxon>
        <taxon>Hexapoda</taxon>
        <taxon>Insecta</taxon>
        <taxon>Pterygota</taxon>
        <taxon>Neoptera</taxon>
        <taxon>Endopterygota</taxon>
        <taxon>Diptera</taxon>
        <taxon>Brachycera</taxon>
        <taxon>Muscomorpha</taxon>
        <taxon>Oestroidea</taxon>
        <taxon>Calliphoridae</taxon>
        <taxon>Luciliinae</taxon>
        <taxon>Lucilia</taxon>
    </lineage>
</organism>
<name>A0A0L0BQH6_LUCCU</name>
<reference evidence="8 9" key="1">
    <citation type="journal article" date="2015" name="Nat. Commun.">
        <title>Lucilia cuprina genome unlocks parasitic fly biology to underpin future interventions.</title>
        <authorList>
            <person name="Anstead C.A."/>
            <person name="Korhonen P.K."/>
            <person name="Young N.D."/>
            <person name="Hall R.S."/>
            <person name="Jex A.R."/>
            <person name="Murali S.C."/>
            <person name="Hughes D.S."/>
            <person name="Lee S.F."/>
            <person name="Perry T."/>
            <person name="Stroehlein A.J."/>
            <person name="Ansell B.R."/>
            <person name="Breugelmans B."/>
            <person name="Hofmann A."/>
            <person name="Qu J."/>
            <person name="Dugan S."/>
            <person name="Lee S.L."/>
            <person name="Chao H."/>
            <person name="Dinh H."/>
            <person name="Han Y."/>
            <person name="Doddapaneni H.V."/>
            <person name="Worley K.C."/>
            <person name="Muzny D.M."/>
            <person name="Ioannidis P."/>
            <person name="Waterhouse R.M."/>
            <person name="Zdobnov E.M."/>
            <person name="James P.J."/>
            <person name="Bagnall N.H."/>
            <person name="Kotze A.C."/>
            <person name="Gibbs R.A."/>
            <person name="Richards S."/>
            <person name="Batterham P."/>
            <person name="Gasser R.B."/>
        </authorList>
    </citation>
    <scope>NUCLEOTIDE SEQUENCE [LARGE SCALE GENOMIC DNA]</scope>
    <source>
        <strain evidence="8 9">LS</strain>
        <tissue evidence="8">Full body</tissue>
    </source>
</reference>
<dbReference type="Gene3D" id="2.10.90.10">
    <property type="entry name" value="Cystine-knot cytokines"/>
    <property type="match status" value="1"/>
</dbReference>
<evidence type="ECO:0000256" key="5">
    <source>
        <dbReference type="ARBA" id="ARBA00023157"/>
    </source>
</evidence>
<dbReference type="Proteomes" id="UP000037069">
    <property type="component" value="Unassembled WGS sequence"/>
</dbReference>
<evidence type="ECO:0000256" key="4">
    <source>
        <dbReference type="ARBA" id="ARBA00023030"/>
    </source>
</evidence>
<dbReference type="InterPro" id="IPR029034">
    <property type="entry name" value="Cystine-knot_cytokine"/>
</dbReference>
<comment type="similarity">
    <text evidence="2 6">Belongs to the TGF-beta family.</text>
</comment>
<sequence>MHIEIVTKVKNRYKRNAALDCRESDNEVRCCRYPLKVNFTNFGWNFIVAPQHFDAYFCNGECNVGYLEKYTHTHITSLTTSAKPCCSPQKLSPLALLYFDNNNNLMYSTIPNMSVEKCSCS</sequence>
<keyword evidence="3" id="KW-0964">Secreted</keyword>
<dbReference type="GO" id="GO:0005125">
    <property type="term" value="F:cytokine activity"/>
    <property type="evidence" value="ECO:0007669"/>
    <property type="project" value="TreeGrafter"/>
</dbReference>
<evidence type="ECO:0000313" key="9">
    <source>
        <dbReference type="Proteomes" id="UP000037069"/>
    </source>
</evidence>
<dbReference type="PROSITE" id="PS00250">
    <property type="entry name" value="TGF_BETA_1"/>
    <property type="match status" value="1"/>
</dbReference>
<evidence type="ECO:0000259" key="7">
    <source>
        <dbReference type="PROSITE" id="PS51362"/>
    </source>
</evidence>
<proteinExistence type="inferred from homology"/>
<dbReference type="EMBL" id="JRES01001528">
    <property type="protein sequence ID" value="KNC22238.1"/>
    <property type="molecule type" value="Genomic_DNA"/>
</dbReference>